<gene>
    <name evidence="2" type="ORF">fsci_10230</name>
</gene>
<comment type="caution">
    <text evidence="2">The sequence shown here is derived from an EMBL/GenBank/DDBJ whole genome shotgun (WGS) entry which is preliminary data.</text>
</comment>
<dbReference type="RefSeq" id="WP_407877322.1">
    <property type="nucleotide sequence ID" value="NZ_BTHG01000003.1"/>
</dbReference>
<reference evidence="2 3" key="1">
    <citation type="journal article" date="2024" name="Dis. Aquat. Organ.">
        <title>Francisella sciaenopsi sp. nov. isolated from diseased red drum Sciaenops ocellatus in Florida, USA.</title>
        <authorList>
            <person name="Kawahara M."/>
            <person name="Cody T.T."/>
            <person name="Yanong R.P.E."/>
            <person name="Henderson E."/>
            <person name="Yazdi Z."/>
            <person name="Soto E."/>
        </authorList>
    </citation>
    <scope>NUCLEOTIDE SEQUENCE [LARGE SCALE GENOMIC DNA]</scope>
    <source>
        <strain evidence="2 3">R22-20-7</strain>
    </source>
</reference>
<dbReference type="InterPro" id="IPR050678">
    <property type="entry name" value="DNA_Partitioning_ATPase"/>
</dbReference>
<name>A0ABQ6PFP0_9GAMM</name>
<dbReference type="InterPro" id="IPR027417">
    <property type="entry name" value="P-loop_NTPase"/>
</dbReference>
<evidence type="ECO:0000313" key="2">
    <source>
        <dbReference type="EMBL" id="GMN89537.1"/>
    </source>
</evidence>
<sequence>MNQKCAKVVSLLQQKGGSGKTTTAINIACGLKEQGYKVAIVDMDKDKPDAYMWMTKNNDTSDFVYNLDEKNVREKVMELKQNLDFVVIDTPPNFQTAALKSALLSDLVVIPCSPSGMDLSGLIEAKDLALTAEKPYKFFANRVQMQSNMAKSLLEFFEEDGNFFEAYVSQSVKFIEAEAEGVYVGDYAKQSKVHIQVKKLAREIIEFFGEEK</sequence>
<dbReference type="Pfam" id="PF01656">
    <property type="entry name" value="CbiA"/>
    <property type="match status" value="1"/>
</dbReference>
<dbReference type="CDD" id="cd02042">
    <property type="entry name" value="ParAB_family"/>
    <property type="match status" value="1"/>
</dbReference>
<accession>A0ABQ6PFP0</accession>
<protein>
    <submittedName>
        <fullName evidence="2">ParA family protein</fullName>
    </submittedName>
</protein>
<dbReference type="PIRSF" id="PIRSF009320">
    <property type="entry name" value="Nuc_binding_HP_1000"/>
    <property type="match status" value="1"/>
</dbReference>
<evidence type="ECO:0000313" key="3">
    <source>
        <dbReference type="Proteomes" id="UP001628164"/>
    </source>
</evidence>
<dbReference type="Gene3D" id="3.40.50.300">
    <property type="entry name" value="P-loop containing nucleotide triphosphate hydrolases"/>
    <property type="match status" value="1"/>
</dbReference>
<organism evidence="2 3">
    <name type="scientific">Francisella sciaenopsi</name>
    <dbReference type="NCBI Taxonomy" id="3055034"/>
    <lineage>
        <taxon>Bacteria</taxon>
        <taxon>Pseudomonadati</taxon>
        <taxon>Pseudomonadota</taxon>
        <taxon>Gammaproteobacteria</taxon>
        <taxon>Thiotrichales</taxon>
        <taxon>Francisellaceae</taxon>
        <taxon>Francisella</taxon>
    </lineage>
</organism>
<dbReference type="PANTHER" id="PTHR13696:SF52">
    <property type="entry name" value="PARA FAMILY PROTEIN CT_582"/>
    <property type="match status" value="1"/>
</dbReference>
<keyword evidence="3" id="KW-1185">Reference proteome</keyword>
<proteinExistence type="predicted"/>
<feature type="domain" description="CobQ/CobB/MinD/ParA nucleotide binding" evidence="1">
    <location>
        <begin position="11"/>
        <end position="181"/>
    </location>
</feature>
<dbReference type="PANTHER" id="PTHR13696">
    <property type="entry name" value="P-LOOP CONTAINING NUCLEOSIDE TRIPHOSPHATE HYDROLASE"/>
    <property type="match status" value="1"/>
</dbReference>
<evidence type="ECO:0000259" key="1">
    <source>
        <dbReference type="Pfam" id="PF01656"/>
    </source>
</evidence>
<dbReference type="InterPro" id="IPR002586">
    <property type="entry name" value="CobQ/CobB/MinD/ParA_Nub-bd_dom"/>
</dbReference>
<dbReference type="EMBL" id="BTHG01000003">
    <property type="protein sequence ID" value="GMN89537.1"/>
    <property type="molecule type" value="Genomic_DNA"/>
</dbReference>
<dbReference type="SUPFAM" id="SSF52540">
    <property type="entry name" value="P-loop containing nucleoside triphosphate hydrolases"/>
    <property type="match status" value="1"/>
</dbReference>
<dbReference type="Proteomes" id="UP001628164">
    <property type="component" value="Unassembled WGS sequence"/>
</dbReference>